<organism evidence="1 2">
    <name type="scientific">Cycloclasticus pugetii</name>
    <dbReference type="NCBI Taxonomy" id="34068"/>
    <lineage>
        <taxon>Bacteria</taxon>
        <taxon>Pseudomonadati</taxon>
        <taxon>Pseudomonadota</taxon>
        <taxon>Gammaproteobacteria</taxon>
        <taxon>Thiotrichales</taxon>
        <taxon>Piscirickettsiaceae</taxon>
        <taxon>Cycloclasticus</taxon>
    </lineage>
</organism>
<dbReference type="AlphaFoldDB" id="A0AB33Z3L7"/>
<dbReference type="EMBL" id="ASHL01000002">
    <property type="protein sequence ID" value="EPD13541.1"/>
    <property type="molecule type" value="Genomic_DNA"/>
</dbReference>
<dbReference type="RefSeq" id="WP_016389967.1">
    <property type="nucleotide sequence ID" value="NZ_KE646806.1"/>
</dbReference>
<accession>A0AB33Z3L7</accession>
<gene>
    <name evidence="1" type="ORF">L196_03371</name>
</gene>
<name>A0AB33Z3L7_9GAMM</name>
<dbReference type="SUPFAM" id="SSF54637">
    <property type="entry name" value="Thioesterase/thiol ester dehydrase-isomerase"/>
    <property type="match status" value="1"/>
</dbReference>
<dbReference type="InterPro" id="IPR029069">
    <property type="entry name" value="HotDog_dom_sf"/>
</dbReference>
<protein>
    <submittedName>
        <fullName evidence="1">Thioesterase superfamily protein</fullName>
    </submittedName>
</protein>
<dbReference type="PANTHER" id="PTHR31793">
    <property type="entry name" value="4-HYDROXYBENZOYL-COA THIOESTERASE FAMILY MEMBER"/>
    <property type="match status" value="1"/>
</dbReference>
<evidence type="ECO:0000313" key="1">
    <source>
        <dbReference type="EMBL" id="EPD13541.1"/>
    </source>
</evidence>
<dbReference type="Gene3D" id="3.10.129.10">
    <property type="entry name" value="Hotdog Thioesterase"/>
    <property type="match status" value="1"/>
</dbReference>
<dbReference type="GO" id="GO:0047617">
    <property type="term" value="F:fatty acyl-CoA hydrolase activity"/>
    <property type="evidence" value="ECO:0007669"/>
    <property type="project" value="TreeGrafter"/>
</dbReference>
<dbReference type="PANTHER" id="PTHR31793:SF39">
    <property type="entry name" value="THIOESTERASE_THIOL ESTER DEHYDRASE-ISOMERASE"/>
    <property type="match status" value="1"/>
</dbReference>
<proteinExistence type="predicted"/>
<sequence>MSKQEFNHVFPLSVRWGDADVYGHINNVEFVRYVESGRVAYCEEVMGLTLKAGIESGWVLADMQCRYLKQVHYPALLEVHTRISQMGNKSATMLADIYHKGQDTPVLTSRGVIVWFDMKRQQTAPIPNDIKAKVASFEQSVEGVTLP</sequence>
<evidence type="ECO:0000313" key="2">
    <source>
        <dbReference type="Proteomes" id="UP000015462"/>
    </source>
</evidence>
<comment type="caution">
    <text evidence="1">The sequence shown here is derived from an EMBL/GenBank/DDBJ whole genome shotgun (WGS) entry which is preliminary data.</text>
</comment>
<dbReference type="InterPro" id="IPR050563">
    <property type="entry name" value="4-hydroxybenzoyl-CoA_TE"/>
</dbReference>
<reference evidence="1 2" key="1">
    <citation type="journal article" date="2013" name="Genome Announc.">
        <title>Genome Sequence of the Pyrene- and Fluoranthene-Degrading Bacterium Cycloclasticus sp. Strain PY97M.</title>
        <authorList>
            <person name="Cui Z."/>
            <person name="Xu G."/>
            <person name="Li Q."/>
            <person name="Gao W."/>
            <person name="Zheng L."/>
        </authorList>
    </citation>
    <scope>NUCLEOTIDE SEQUENCE [LARGE SCALE GENOMIC DNA]</scope>
    <source>
        <strain evidence="1 2">PY97M</strain>
    </source>
</reference>
<dbReference type="Pfam" id="PF13279">
    <property type="entry name" value="4HBT_2"/>
    <property type="match status" value="1"/>
</dbReference>
<dbReference type="Proteomes" id="UP000015462">
    <property type="component" value="Unassembled WGS sequence"/>
</dbReference>
<dbReference type="CDD" id="cd00586">
    <property type="entry name" value="4HBT"/>
    <property type="match status" value="1"/>
</dbReference>
<keyword evidence="2" id="KW-1185">Reference proteome</keyword>